<gene>
    <name evidence="13" type="ORF">DN412_37470</name>
</gene>
<comment type="subcellular location">
    <subcellularLocation>
        <location evidence="1">Cell outer membrane</location>
        <topology evidence="1">Multi-pass membrane protein</topology>
    </subcellularLocation>
</comment>
<evidence type="ECO:0000256" key="1">
    <source>
        <dbReference type="ARBA" id="ARBA00004571"/>
    </source>
</evidence>
<dbReference type="PANTHER" id="PTHR34501:SF9">
    <property type="entry name" value="MAJOR OUTER MEMBRANE PROTEIN P.IA"/>
    <property type="match status" value="1"/>
</dbReference>
<dbReference type="GO" id="GO:0046930">
    <property type="term" value="C:pore complex"/>
    <property type="evidence" value="ECO:0007669"/>
    <property type="project" value="UniProtKB-KW"/>
</dbReference>
<dbReference type="AlphaFoldDB" id="A0A370NIE9"/>
<feature type="domain" description="Porin" evidence="12">
    <location>
        <begin position="22"/>
        <end position="348"/>
    </location>
</feature>
<evidence type="ECO:0000256" key="10">
    <source>
        <dbReference type="ARBA" id="ARBA00023237"/>
    </source>
</evidence>
<evidence type="ECO:0000259" key="12">
    <source>
        <dbReference type="Pfam" id="PF13609"/>
    </source>
</evidence>
<evidence type="ECO:0000256" key="5">
    <source>
        <dbReference type="ARBA" id="ARBA00022692"/>
    </source>
</evidence>
<keyword evidence="9" id="KW-0472">Membrane</keyword>
<dbReference type="EMBL" id="QKWJ01000101">
    <property type="protein sequence ID" value="RDK05355.1"/>
    <property type="molecule type" value="Genomic_DNA"/>
</dbReference>
<evidence type="ECO:0000256" key="11">
    <source>
        <dbReference type="SAM" id="SignalP"/>
    </source>
</evidence>
<evidence type="ECO:0000256" key="4">
    <source>
        <dbReference type="ARBA" id="ARBA00022452"/>
    </source>
</evidence>
<protein>
    <submittedName>
        <fullName evidence="13">Porin</fullName>
    </submittedName>
</protein>
<evidence type="ECO:0000256" key="2">
    <source>
        <dbReference type="ARBA" id="ARBA00011233"/>
    </source>
</evidence>
<evidence type="ECO:0000313" key="14">
    <source>
        <dbReference type="Proteomes" id="UP000255165"/>
    </source>
</evidence>
<keyword evidence="8" id="KW-0626">Porin</keyword>
<dbReference type="Proteomes" id="UP000255165">
    <property type="component" value="Unassembled WGS sequence"/>
</dbReference>
<dbReference type="GO" id="GO:0009279">
    <property type="term" value="C:cell outer membrane"/>
    <property type="evidence" value="ECO:0007669"/>
    <property type="project" value="UniProtKB-SubCell"/>
</dbReference>
<organism evidence="13 14">
    <name type="scientific">Cupriavidus lacunae</name>
    <dbReference type="NCBI Taxonomy" id="2666307"/>
    <lineage>
        <taxon>Bacteria</taxon>
        <taxon>Pseudomonadati</taxon>
        <taxon>Pseudomonadota</taxon>
        <taxon>Betaproteobacteria</taxon>
        <taxon>Burkholderiales</taxon>
        <taxon>Burkholderiaceae</taxon>
        <taxon>Cupriavidus</taxon>
    </lineage>
</organism>
<dbReference type="InterPro" id="IPR050298">
    <property type="entry name" value="Gram-neg_bact_OMP"/>
</dbReference>
<comment type="subunit">
    <text evidence="2">Homotrimer.</text>
</comment>
<keyword evidence="14" id="KW-1185">Reference proteome</keyword>
<dbReference type="CDD" id="cd00342">
    <property type="entry name" value="gram_neg_porins"/>
    <property type="match status" value="1"/>
</dbReference>
<dbReference type="InterPro" id="IPR033900">
    <property type="entry name" value="Gram_neg_porin_domain"/>
</dbReference>
<keyword evidence="4" id="KW-1134">Transmembrane beta strand</keyword>
<evidence type="ECO:0000313" key="13">
    <source>
        <dbReference type="EMBL" id="RDK05355.1"/>
    </source>
</evidence>
<dbReference type="PANTHER" id="PTHR34501">
    <property type="entry name" value="PROTEIN YDDL-RELATED"/>
    <property type="match status" value="1"/>
</dbReference>
<keyword evidence="3" id="KW-0813">Transport</keyword>
<feature type="signal peptide" evidence="11">
    <location>
        <begin position="1"/>
        <end position="34"/>
    </location>
</feature>
<accession>A0A370NIE9</accession>
<reference evidence="14" key="1">
    <citation type="submission" date="2018-06" db="EMBL/GenBank/DDBJ databases">
        <authorList>
            <person name="Feng T."/>
            <person name="Jeon C.O."/>
        </authorList>
    </citation>
    <scope>NUCLEOTIDE SEQUENCE [LARGE SCALE GENOMIC DNA]</scope>
    <source>
        <strain evidence="14">S23</strain>
    </source>
</reference>
<keyword evidence="7" id="KW-0406">Ion transport</keyword>
<dbReference type="GO" id="GO:0015288">
    <property type="term" value="F:porin activity"/>
    <property type="evidence" value="ECO:0007669"/>
    <property type="project" value="UniProtKB-KW"/>
</dbReference>
<dbReference type="SUPFAM" id="SSF56935">
    <property type="entry name" value="Porins"/>
    <property type="match status" value="1"/>
</dbReference>
<sequence length="383" mass="40380">MDSVPVRSNCRLRMRAAWCGLAAFAAFASGSAQAQNASGALAPGMTLYGVIDSGVEYVNNVGPQKSSVVRMPQLTGSLPSRWGLRGVQEITNDLKSIFVLESGFAPAQGTQNQNGRLFGRQAYVGLIGPWGAVTLGRMYSQIFWSLIGDTLAPNIFAAGLLDTYLTTARVDNAIDYTVTFAGFTFGTTYSFGRDAVAPVVAGGCAGESPTDWKACKAISAMLKYEAPAWGVATAIDRNYGGSGAGTALPRSSQTDSRSVINGFVKFGTATIGAGFLHRNNQGSVNPSSNYWWLGATYLPIQQVALDVQFGRLTVKESATGGSVIAARAMYMLSKRSAVYVTAGRIFNQRDATFTIDGGAIGTVSLPSPGVNQTGALVGIRHRF</sequence>
<dbReference type="InterPro" id="IPR023614">
    <property type="entry name" value="Porin_dom_sf"/>
</dbReference>
<dbReference type="RefSeq" id="WP_115216159.1">
    <property type="nucleotide sequence ID" value="NZ_QKWJ01000101.1"/>
</dbReference>
<dbReference type="GO" id="GO:0006811">
    <property type="term" value="P:monoatomic ion transport"/>
    <property type="evidence" value="ECO:0007669"/>
    <property type="project" value="UniProtKB-KW"/>
</dbReference>
<proteinExistence type="predicted"/>
<evidence type="ECO:0000256" key="3">
    <source>
        <dbReference type="ARBA" id="ARBA00022448"/>
    </source>
</evidence>
<keyword evidence="6 11" id="KW-0732">Signal</keyword>
<keyword evidence="5" id="KW-0812">Transmembrane</keyword>
<dbReference type="Pfam" id="PF13609">
    <property type="entry name" value="Porin_4"/>
    <property type="match status" value="1"/>
</dbReference>
<keyword evidence="10" id="KW-0998">Cell outer membrane</keyword>
<evidence type="ECO:0000256" key="9">
    <source>
        <dbReference type="ARBA" id="ARBA00023136"/>
    </source>
</evidence>
<comment type="caution">
    <text evidence="13">The sequence shown here is derived from an EMBL/GenBank/DDBJ whole genome shotgun (WGS) entry which is preliminary data.</text>
</comment>
<evidence type="ECO:0000256" key="8">
    <source>
        <dbReference type="ARBA" id="ARBA00023114"/>
    </source>
</evidence>
<evidence type="ECO:0000256" key="6">
    <source>
        <dbReference type="ARBA" id="ARBA00022729"/>
    </source>
</evidence>
<name>A0A370NIE9_9BURK</name>
<feature type="chain" id="PRO_5016737308" evidence="11">
    <location>
        <begin position="35"/>
        <end position="383"/>
    </location>
</feature>
<evidence type="ECO:0000256" key="7">
    <source>
        <dbReference type="ARBA" id="ARBA00023065"/>
    </source>
</evidence>
<dbReference type="Gene3D" id="2.40.160.10">
    <property type="entry name" value="Porin"/>
    <property type="match status" value="1"/>
</dbReference>